<keyword evidence="2" id="KW-1185">Reference proteome</keyword>
<dbReference type="AlphaFoldDB" id="A0AAD7G429"/>
<dbReference type="EMBL" id="JARKIE010000215">
    <property type="protein sequence ID" value="KAJ7665580.1"/>
    <property type="molecule type" value="Genomic_DNA"/>
</dbReference>
<dbReference type="Proteomes" id="UP001221757">
    <property type="component" value="Unassembled WGS sequence"/>
</dbReference>
<name>A0AAD7G429_MYCRO</name>
<accession>A0AAD7G429</accession>
<protein>
    <submittedName>
        <fullName evidence="1">Uncharacterized protein</fullName>
    </submittedName>
</protein>
<reference evidence="1" key="1">
    <citation type="submission" date="2023-03" db="EMBL/GenBank/DDBJ databases">
        <title>Massive genome expansion in bonnet fungi (Mycena s.s.) driven by repeated elements and novel gene families across ecological guilds.</title>
        <authorList>
            <consortium name="Lawrence Berkeley National Laboratory"/>
            <person name="Harder C.B."/>
            <person name="Miyauchi S."/>
            <person name="Viragh M."/>
            <person name="Kuo A."/>
            <person name="Thoen E."/>
            <person name="Andreopoulos B."/>
            <person name="Lu D."/>
            <person name="Skrede I."/>
            <person name="Drula E."/>
            <person name="Henrissat B."/>
            <person name="Morin E."/>
            <person name="Kohler A."/>
            <person name="Barry K."/>
            <person name="LaButti K."/>
            <person name="Morin E."/>
            <person name="Salamov A."/>
            <person name="Lipzen A."/>
            <person name="Mereny Z."/>
            <person name="Hegedus B."/>
            <person name="Baldrian P."/>
            <person name="Stursova M."/>
            <person name="Weitz H."/>
            <person name="Taylor A."/>
            <person name="Grigoriev I.V."/>
            <person name="Nagy L.G."/>
            <person name="Martin F."/>
            <person name="Kauserud H."/>
        </authorList>
    </citation>
    <scope>NUCLEOTIDE SEQUENCE</scope>
    <source>
        <strain evidence="1">CBHHK067</strain>
    </source>
</reference>
<gene>
    <name evidence="1" type="ORF">B0H17DRAFT_1143358</name>
</gene>
<evidence type="ECO:0000313" key="2">
    <source>
        <dbReference type="Proteomes" id="UP001221757"/>
    </source>
</evidence>
<comment type="caution">
    <text evidence="1">The sequence shown here is derived from an EMBL/GenBank/DDBJ whole genome shotgun (WGS) entry which is preliminary data.</text>
</comment>
<sequence length="102" mass="10998">MPGFSTCVFRTLLLWNPRTCAQNERVGRLNLEGLGSEGFGVLVLLAAAFYQAKPSRGNTNLPASGRFGHKGVAINSVSNLDQMIAGSTITNRKKFSALTRVQ</sequence>
<evidence type="ECO:0000313" key="1">
    <source>
        <dbReference type="EMBL" id="KAJ7665580.1"/>
    </source>
</evidence>
<organism evidence="1 2">
    <name type="scientific">Mycena rosella</name>
    <name type="common">Pink bonnet</name>
    <name type="synonym">Agaricus rosellus</name>
    <dbReference type="NCBI Taxonomy" id="1033263"/>
    <lineage>
        <taxon>Eukaryota</taxon>
        <taxon>Fungi</taxon>
        <taxon>Dikarya</taxon>
        <taxon>Basidiomycota</taxon>
        <taxon>Agaricomycotina</taxon>
        <taxon>Agaricomycetes</taxon>
        <taxon>Agaricomycetidae</taxon>
        <taxon>Agaricales</taxon>
        <taxon>Marasmiineae</taxon>
        <taxon>Mycenaceae</taxon>
        <taxon>Mycena</taxon>
    </lineage>
</organism>
<proteinExistence type="predicted"/>